<dbReference type="PANTHER" id="PTHR13017">
    <property type="entry name" value="5-FORMYLTETRAHYDROFOLATE CYCLO-LIGASE-RELATED"/>
    <property type="match status" value="1"/>
</dbReference>
<evidence type="ECO:0000313" key="2">
    <source>
        <dbReference type="EMBL" id="CAK9041020.1"/>
    </source>
</evidence>
<dbReference type="InterPro" id="IPR037171">
    <property type="entry name" value="NagB/RpiA_transferase-like"/>
</dbReference>
<comment type="caution">
    <text evidence="2">The sequence shown here is derived from an EMBL/GenBank/DDBJ whole genome shotgun (WGS) entry which is preliminary data.</text>
</comment>
<dbReference type="Proteomes" id="UP001642484">
    <property type="component" value="Unassembled WGS sequence"/>
</dbReference>
<evidence type="ECO:0008006" key="4">
    <source>
        <dbReference type="Google" id="ProtNLM"/>
    </source>
</evidence>
<keyword evidence="3" id="KW-1185">Reference proteome</keyword>
<evidence type="ECO:0000256" key="1">
    <source>
        <dbReference type="SAM" id="MobiDB-lite"/>
    </source>
</evidence>
<proteinExistence type="predicted"/>
<dbReference type="Gene3D" id="3.40.50.10420">
    <property type="entry name" value="NagB/RpiA/CoA transferase-like"/>
    <property type="match status" value="1"/>
</dbReference>
<feature type="compositionally biased region" description="Basic residues" evidence="1">
    <location>
        <begin position="304"/>
        <end position="313"/>
    </location>
</feature>
<dbReference type="InterPro" id="IPR002698">
    <property type="entry name" value="FTHF_cligase"/>
</dbReference>
<name>A0ABP0LPC7_9DINO</name>
<sequence length="387" mass="42761">METEEDRLRLDQQSRDRMAAHMKAVEEAEAAGSGDRGAWKWKIRQRIWDYMEENDIAANPRPVHHRIPNFVNAELTAKQVAALPEFQSAKWVKVNPDRPQSEVRATVLRSGKMLLVPQPRLRTGFFSVLDPAKIPMDKYGYACTQAGVVAFGEPIDLDAKLKVDMVIIGSVAVNPANGARIGKGEGFAELEYGMLRLMGAIDDTTPVVSCIHDCQLVDDIPSEQLLCHDVPVDIICTPTRTIRVPPSLPKPTGIYWDKLSPQKLGSILILQKLKAKLEQETGQRLPSGPDEILPPTARRDGKGKGGKGGKGKKGKDEGRGERKGEKGKERKGDGRKGKASREQDALRMVKDTRTGYGSKGSEAPRRRWQPKIAKDVAGIEKWPVQGQ</sequence>
<organism evidence="2 3">
    <name type="scientific">Durusdinium trenchii</name>
    <dbReference type="NCBI Taxonomy" id="1381693"/>
    <lineage>
        <taxon>Eukaryota</taxon>
        <taxon>Sar</taxon>
        <taxon>Alveolata</taxon>
        <taxon>Dinophyceae</taxon>
        <taxon>Suessiales</taxon>
        <taxon>Symbiodiniaceae</taxon>
        <taxon>Durusdinium</taxon>
    </lineage>
</organism>
<dbReference type="PANTHER" id="PTHR13017:SF0">
    <property type="entry name" value="METHENYLTETRAHYDROFOLATE SYNTHASE DOMAIN-CONTAINING PROTEIN"/>
    <property type="match status" value="1"/>
</dbReference>
<dbReference type="EMBL" id="CAXAMN010013481">
    <property type="protein sequence ID" value="CAK9041020.1"/>
    <property type="molecule type" value="Genomic_DNA"/>
</dbReference>
<accession>A0ABP0LPC7</accession>
<gene>
    <name evidence="2" type="ORF">CCMP2556_LOCUS22032</name>
</gene>
<dbReference type="SUPFAM" id="SSF100950">
    <property type="entry name" value="NagB/RpiA/CoA transferase-like"/>
    <property type="match status" value="1"/>
</dbReference>
<dbReference type="Pfam" id="PF01812">
    <property type="entry name" value="5-FTHF_cyc-lig"/>
    <property type="match status" value="1"/>
</dbReference>
<feature type="region of interest" description="Disordered" evidence="1">
    <location>
        <begin position="279"/>
        <end position="387"/>
    </location>
</feature>
<dbReference type="InterPro" id="IPR024185">
    <property type="entry name" value="FTHF_cligase-like_sf"/>
</dbReference>
<feature type="compositionally biased region" description="Basic and acidic residues" evidence="1">
    <location>
        <begin position="314"/>
        <end position="353"/>
    </location>
</feature>
<reference evidence="2 3" key="1">
    <citation type="submission" date="2024-02" db="EMBL/GenBank/DDBJ databases">
        <authorList>
            <person name="Chen Y."/>
            <person name="Shah S."/>
            <person name="Dougan E. K."/>
            <person name="Thang M."/>
            <person name="Chan C."/>
        </authorList>
    </citation>
    <scope>NUCLEOTIDE SEQUENCE [LARGE SCALE GENOMIC DNA]</scope>
</reference>
<protein>
    <recommendedName>
        <fullName evidence="4">Methenyltetrahydrofolate synthase domain-containing protein</fullName>
    </recommendedName>
</protein>
<evidence type="ECO:0000313" key="3">
    <source>
        <dbReference type="Proteomes" id="UP001642484"/>
    </source>
</evidence>